<name>A0AA50QBW4_9GAMM</name>
<dbReference type="NCBIfam" id="NF047847">
    <property type="entry name" value="SS_mature_LptM"/>
    <property type="match status" value="1"/>
</dbReference>
<organism evidence="8 9">
    <name type="scientific">Oceanimonas pelagia</name>
    <dbReference type="NCBI Taxonomy" id="3028314"/>
    <lineage>
        <taxon>Bacteria</taxon>
        <taxon>Pseudomonadati</taxon>
        <taxon>Pseudomonadota</taxon>
        <taxon>Gammaproteobacteria</taxon>
        <taxon>Aeromonadales</taxon>
        <taxon>Aeromonadaceae</taxon>
        <taxon>Oceanimonas</taxon>
    </lineage>
</organism>
<gene>
    <name evidence="8" type="ORF">PU634_16075</name>
</gene>
<dbReference type="PROSITE" id="PS51257">
    <property type="entry name" value="PROKAR_LIPOPROTEIN"/>
    <property type="match status" value="1"/>
</dbReference>
<dbReference type="GO" id="GO:0009279">
    <property type="term" value="C:cell outer membrane"/>
    <property type="evidence" value="ECO:0007669"/>
    <property type="project" value="UniProtKB-SubCell"/>
</dbReference>
<dbReference type="AlphaFoldDB" id="A0AA50QBW4"/>
<evidence type="ECO:0000256" key="1">
    <source>
        <dbReference type="ARBA" id="ARBA00004459"/>
    </source>
</evidence>
<dbReference type="KEGG" id="ope:PU634_16075"/>
<proteinExistence type="predicted"/>
<protein>
    <submittedName>
        <fullName evidence="8">Lipoprotein</fullName>
    </submittedName>
</protein>
<dbReference type="RefSeq" id="WP_019934645.1">
    <property type="nucleotide sequence ID" value="NZ_CP118224.1"/>
</dbReference>
<dbReference type="EMBL" id="CP118224">
    <property type="protein sequence ID" value="WMC10569.1"/>
    <property type="molecule type" value="Genomic_DNA"/>
</dbReference>
<comment type="subcellular location">
    <subcellularLocation>
        <location evidence="1">Cell outer membrane</location>
        <topology evidence="1">Lipid-anchor</topology>
    </subcellularLocation>
</comment>
<keyword evidence="2 7" id="KW-0732">Signal</keyword>
<dbReference type="Pfam" id="PF13627">
    <property type="entry name" value="LptM_cons"/>
    <property type="match status" value="1"/>
</dbReference>
<keyword evidence="4" id="KW-0564">Palmitate</keyword>
<keyword evidence="5" id="KW-0998">Cell outer membrane</keyword>
<dbReference type="Proteomes" id="UP001223802">
    <property type="component" value="Chromosome"/>
</dbReference>
<evidence type="ECO:0000256" key="3">
    <source>
        <dbReference type="ARBA" id="ARBA00023136"/>
    </source>
</evidence>
<evidence type="ECO:0000256" key="4">
    <source>
        <dbReference type="ARBA" id="ARBA00023139"/>
    </source>
</evidence>
<evidence type="ECO:0000256" key="5">
    <source>
        <dbReference type="ARBA" id="ARBA00023237"/>
    </source>
</evidence>
<keyword evidence="3" id="KW-0472">Membrane</keyword>
<reference evidence="8 9" key="1">
    <citation type="submission" date="2023-02" db="EMBL/GenBank/DDBJ databases">
        <title>Complete genome sequence of a novel bacterium Oceanimonas sp. NTOU-MSR1 isolated from marine coast sediment.</title>
        <authorList>
            <person name="Yang H.-T."/>
            <person name="Chen Y.-L."/>
            <person name="Ho Y.-N."/>
        </authorList>
    </citation>
    <scope>NUCLEOTIDE SEQUENCE [LARGE SCALE GENOMIC DNA]</scope>
    <source>
        <strain evidence="8 9">NTOU-MSR1</strain>
    </source>
</reference>
<evidence type="ECO:0000313" key="8">
    <source>
        <dbReference type="EMBL" id="WMC10569.1"/>
    </source>
</evidence>
<evidence type="ECO:0000313" key="9">
    <source>
        <dbReference type="Proteomes" id="UP001223802"/>
    </source>
</evidence>
<evidence type="ECO:0000256" key="6">
    <source>
        <dbReference type="ARBA" id="ARBA00023288"/>
    </source>
</evidence>
<dbReference type="InterPro" id="IPR032831">
    <property type="entry name" value="LptM_cons"/>
</dbReference>
<sequence length="40" mass="4255">MNKFKLTALVALVLGLSACGLKGPLTLPETEQQPTQVEQS</sequence>
<feature type="signal peptide" evidence="7">
    <location>
        <begin position="1"/>
        <end position="22"/>
    </location>
</feature>
<keyword evidence="6 8" id="KW-0449">Lipoprotein</keyword>
<accession>A0AA50QBW4</accession>
<evidence type="ECO:0000256" key="7">
    <source>
        <dbReference type="SAM" id="SignalP"/>
    </source>
</evidence>
<feature type="chain" id="PRO_5041386839" evidence="7">
    <location>
        <begin position="23"/>
        <end position="40"/>
    </location>
</feature>
<evidence type="ECO:0000256" key="2">
    <source>
        <dbReference type="ARBA" id="ARBA00022729"/>
    </source>
</evidence>
<keyword evidence="9" id="KW-1185">Reference proteome</keyword>